<dbReference type="Pfam" id="PF13456">
    <property type="entry name" value="RVT_3"/>
    <property type="match status" value="1"/>
</dbReference>
<dbReference type="InterPro" id="IPR036397">
    <property type="entry name" value="RNaseH_sf"/>
</dbReference>
<dbReference type="SUPFAM" id="SSF53098">
    <property type="entry name" value="Ribonuclease H-like"/>
    <property type="match status" value="1"/>
</dbReference>
<dbReference type="PANTHER" id="PTHR47723">
    <property type="entry name" value="OS05G0353850 PROTEIN"/>
    <property type="match status" value="1"/>
</dbReference>
<dbReference type="Gene3D" id="3.30.420.10">
    <property type="entry name" value="Ribonuclease H-like superfamily/Ribonuclease H"/>
    <property type="match status" value="1"/>
</dbReference>
<evidence type="ECO:0000259" key="1">
    <source>
        <dbReference type="Pfam" id="PF13456"/>
    </source>
</evidence>
<dbReference type="Gramene" id="C.cajan_20722.t">
    <property type="protein sequence ID" value="C.cajan_20722.t"/>
    <property type="gene ID" value="C.cajan_20722"/>
</dbReference>
<dbReference type="AlphaFoldDB" id="A0A151UCR5"/>
<dbReference type="InterPro" id="IPR044730">
    <property type="entry name" value="RNase_H-like_dom_plant"/>
</dbReference>
<proteinExistence type="predicted"/>
<dbReference type="GO" id="GO:0003676">
    <property type="term" value="F:nucleic acid binding"/>
    <property type="evidence" value="ECO:0007669"/>
    <property type="project" value="InterPro"/>
</dbReference>
<evidence type="ECO:0000313" key="3">
    <source>
        <dbReference type="Proteomes" id="UP000075243"/>
    </source>
</evidence>
<dbReference type="SMR" id="A0A151UCR5"/>
<dbReference type="PANTHER" id="PTHR47723:SF19">
    <property type="entry name" value="POLYNUCLEOTIDYL TRANSFERASE, RIBONUCLEASE H-LIKE SUPERFAMILY PROTEIN"/>
    <property type="match status" value="1"/>
</dbReference>
<protein>
    <submittedName>
        <fullName evidence="2">Ribonuclease H protein At1g65750</fullName>
    </submittedName>
</protein>
<accession>A0A151UCR5</accession>
<dbReference type="Proteomes" id="UP000075243">
    <property type="component" value="Chromosome 1"/>
</dbReference>
<evidence type="ECO:0000313" key="2">
    <source>
        <dbReference type="EMBL" id="KYP77074.1"/>
    </source>
</evidence>
<organism evidence="2 3">
    <name type="scientific">Cajanus cajan</name>
    <name type="common">Pigeon pea</name>
    <name type="synonym">Cajanus indicus</name>
    <dbReference type="NCBI Taxonomy" id="3821"/>
    <lineage>
        <taxon>Eukaryota</taxon>
        <taxon>Viridiplantae</taxon>
        <taxon>Streptophyta</taxon>
        <taxon>Embryophyta</taxon>
        <taxon>Tracheophyta</taxon>
        <taxon>Spermatophyta</taxon>
        <taxon>Magnoliopsida</taxon>
        <taxon>eudicotyledons</taxon>
        <taxon>Gunneridae</taxon>
        <taxon>Pentapetalae</taxon>
        <taxon>rosids</taxon>
        <taxon>fabids</taxon>
        <taxon>Fabales</taxon>
        <taxon>Fabaceae</taxon>
        <taxon>Papilionoideae</taxon>
        <taxon>50 kb inversion clade</taxon>
        <taxon>NPAAA clade</taxon>
        <taxon>indigoferoid/millettioid clade</taxon>
        <taxon>Phaseoleae</taxon>
        <taxon>Cajanus</taxon>
    </lineage>
</organism>
<dbReference type="InterPro" id="IPR002156">
    <property type="entry name" value="RNaseH_domain"/>
</dbReference>
<sequence>MDRETTLHVLRDCTFAREVWRGIMGQDVDQNFFNSQLTIWLKSNLDTSAPNWIHEFALTLDSLWKNRNNFTFCQIVTNPLQVVCEIKGRMHVLSSTTFCKPRTLYEKDNPKSHIRWTPPPSNSLKLNCDGAVADNVRASCGGILRDNNGDFILAFSGLIGNCSVLQVEIMGHLIKDKFLSYHIIIESDSVLATEFLNKGCPRFHPCYSLINQIVRMAGGFYEVECVHIFREANQVADKFAKLGLSFIEGFQCFNTPPNWAHFLLLADKFAFCFPRGF</sequence>
<dbReference type="InterPro" id="IPR012337">
    <property type="entry name" value="RNaseH-like_sf"/>
</dbReference>
<dbReference type="GO" id="GO:0004523">
    <property type="term" value="F:RNA-DNA hybrid ribonuclease activity"/>
    <property type="evidence" value="ECO:0007669"/>
    <property type="project" value="InterPro"/>
</dbReference>
<dbReference type="InterPro" id="IPR053151">
    <property type="entry name" value="RNase_H-like"/>
</dbReference>
<feature type="domain" description="RNase H type-1" evidence="1">
    <location>
        <begin position="127"/>
        <end position="242"/>
    </location>
</feature>
<dbReference type="EMBL" id="CM003603">
    <property type="protein sequence ID" value="KYP77074.1"/>
    <property type="molecule type" value="Genomic_DNA"/>
</dbReference>
<name>A0A151UCR5_CAJCA</name>
<dbReference type="OMA" id="PWCIQQI"/>
<reference evidence="2 3" key="1">
    <citation type="journal article" date="2012" name="Nat. Biotechnol.">
        <title>Draft genome sequence of pigeonpea (Cajanus cajan), an orphan legume crop of resource-poor farmers.</title>
        <authorList>
            <person name="Varshney R.K."/>
            <person name="Chen W."/>
            <person name="Li Y."/>
            <person name="Bharti A.K."/>
            <person name="Saxena R.K."/>
            <person name="Schlueter J.A."/>
            <person name="Donoghue M.T."/>
            <person name="Azam S."/>
            <person name="Fan G."/>
            <person name="Whaley A.M."/>
            <person name="Farmer A.D."/>
            <person name="Sheridan J."/>
            <person name="Iwata A."/>
            <person name="Tuteja R."/>
            <person name="Penmetsa R.V."/>
            <person name="Wu W."/>
            <person name="Upadhyaya H.D."/>
            <person name="Yang S.P."/>
            <person name="Shah T."/>
            <person name="Saxena K.B."/>
            <person name="Michael T."/>
            <person name="McCombie W.R."/>
            <person name="Yang B."/>
            <person name="Zhang G."/>
            <person name="Yang H."/>
            <person name="Wang J."/>
            <person name="Spillane C."/>
            <person name="Cook D.R."/>
            <person name="May G.D."/>
            <person name="Xu X."/>
            <person name="Jackson S.A."/>
        </authorList>
    </citation>
    <scope>NUCLEOTIDE SEQUENCE [LARGE SCALE GENOMIC DNA]</scope>
    <source>
        <strain evidence="3">cv. Asha</strain>
    </source>
</reference>
<dbReference type="STRING" id="3821.A0A151UCR5"/>
<dbReference type="CDD" id="cd06222">
    <property type="entry name" value="RNase_H_like"/>
    <property type="match status" value="1"/>
</dbReference>
<keyword evidence="3" id="KW-1185">Reference proteome</keyword>
<gene>
    <name evidence="2" type="ORF">KK1_021342</name>
</gene>